<dbReference type="EMBL" id="JXXE01000427">
    <property type="protein sequence ID" value="KIZ39456.1"/>
    <property type="molecule type" value="Genomic_DNA"/>
</dbReference>
<name>A0A0D7EFN2_RHOPL</name>
<organism evidence="1 2">
    <name type="scientific">Rhodopseudomonas palustris</name>
    <dbReference type="NCBI Taxonomy" id="1076"/>
    <lineage>
        <taxon>Bacteria</taxon>
        <taxon>Pseudomonadati</taxon>
        <taxon>Pseudomonadota</taxon>
        <taxon>Alphaproteobacteria</taxon>
        <taxon>Hyphomicrobiales</taxon>
        <taxon>Nitrobacteraceae</taxon>
        <taxon>Rhodopseudomonas</taxon>
    </lineage>
</organism>
<dbReference type="Proteomes" id="UP000032515">
    <property type="component" value="Unassembled WGS sequence"/>
</dbReference>
<gene>
    <name evidence="1" type="ORF">OO17_20410</name>
</gene>
<dbReference type="AlphaFoldDB" id="A0A0D7EFN2"/>
<reference evidence="1 2" key="1">
    <citation type="submission" date="2014-11" db="EMBL/GenBank/DDBJ databases">
        <title>Genomics and ecophysiology of heterotrophic nitrogen fixing bacteria isolated from estuarine surface water.</title>
        <authorList>
            <person name="Bentzon-Tilia M."/>
            <person name="Severin I."/>
            <person name="Hansen L.H."/>
            <person name="Riemann L."/>
        </authorList>
    </citation>
    <scope>NUCLEOTIDE SEQUENCE [LARGE SCALE GENOMIC DNA]</scope>
    <source>
        <strain evidence="1 2">BAL398</strain>
    </source>
</reference>
<feature type="non-terminal residue" evidence="1">
    <location>
        <position position="1"/>
    </location>
</feature>
<evidence type="ECO:0000313" key="2">
    <source>
        <dbReference type="Proteomes" id="UP000032515"/>
    </source>
</evidence>
<dbReference type="PATRIC" id="fig|1076.23.peg.4730"/>
<dbReference type="Gene3D" id="3.40.190.10">
    <property type="entry name" value="Periplasmic binding protein-like II"/>
    <property type="match status" value="1"/>
</dbReference>
<proteinExistence type="predicted"/>
<sequence length="64" mass="7085">ITLKPPTENSKGLRLGSFVLIRDVIDDELEQAFAGKKSAQDAMDAAVARGNKLLRQFERTNPDQ</sequence>
<accession>A0A0D7EFN2</accession>
<comment type="caution">
    <text evidence="1">The sequence shown here is derived from an EMBL/GenBank/DDBJ whole genome shotgun (WGS) entry which is preliminary data.</text>
</comment>
<evidence type="ECO:0000313" key="1">
    <source>
        <dbReference type="EMBL" id="KIZ39456.1"/>
    </source>
</evidence>
<protein>
    <recommendedName>
        <fullName evidence="3">Glycerol-3-phosphate ABC transporter substrate-binding protein</fullName>
    </recommendedName>
</protein>
<evidence type="ECO:0008006" key="3">
    <source>
        <dbReference type="Google" id="ProtNLM"/>
    </source>
</evidence>